<gene>
    <name evidence="2" type="ORF">T4D_7381</name>
</gene>
<feature type="region of interest" description="Disordered" evidence="1">
    <location>
        <begin position="16"/>
        <end position="35"/>
    </location>
</feature>
<accession>A0A0V1F5A6</accession>
<sequence>MYVTRKVKFLRSRFPATQASKEESTNPLLNPDVDAGLTEMDLNPFDPLKVDTDSDEYIV</sequence>
<comment type="caution">
    <text evidence="2">The sequence shown here is derived from an EMBL/GenBank/DDBJ whole genome shotgun (WGS) entry which is preliminary data.</text>
</comment>
<keyword evidence="3" id="KW-1185">Reference proteome</keyword>
<evidence type="ECO:0000313" key="3">
    <source>
        <dbReference type="Proteomes" id="UP000054995"/>
    </source>
</evidence>
<name>A0A0V1F5A6_TRIPS</name>
<organism evidence="2 3">
    <name type="scientific">Trichinella pseudospiralis</name>
    <name type="common">Parasitic roundworm</name>
    <dbReference type="NCBI Taxonomy" id="6337"/>
    <lineage>
        <taxon>Eukaryota</taxon>
        <taxon>Metazoa</taxon>
        <taxon>Ecdysozoa</taxon>
        <taxon>Nematoda</taxon>
        <taxon>Enoplea</taxon>
        <taxon>Dorylaimia</taxon>
        <taxon>Trichinellida</taxon>
        <taxon>Trichinellidae</taxon>
        <taxon>Trichinella</taxon>
    </lineage>
</organism>
<dbReference type="EMBL" id="JYDT01000252">
    <property type="protein sequence ID" value="KRY81195.1"/>
    <property type="molecule type" value="Genomic_DNA"/>
</dbReference>
<reference evidence="2 3" key="1">
    <citation type="submission" date="2015-01" db="EMBL/GenBank/DDBJ databases">
        <title>Evolution of Trichinella species and genotypes.</title>
        <authorList>
            <person name="Korhonen P.K."/>
            <person name="Edoardo P."/>
            <person name="Giuseppe L.R."/>
            <person name="Gasser R.B."/>
        </authorList>
    </citation>
    <scope>NUCLEOTIDE SEQUENCE [LARGE SCALE GENOMIC DNA]</scope>
    <source>
        <strain evidence="2">ISS470</strain>
    </source>
</reference>
<evidence type="ECO:0000313" key="2">
    <source>
        <dbReference type="EMBL" id="KRY81195.1"/>
    </source>
</evidence>
<proteinExistence type="predicted"/>
<evidence type="ECO:0000256" key="1">
    <source>
        <dbReference type="SAM" id="MobiDB-lite"/>
    </source>
</evidence>
<dbReference type="OrthoDB" id="5933532at2759"/>
<protein>
    <submittedName>
        <fullName evidence="2">Uncharacterized protein</fullName>
    </submittedName>
</protein>
<dbReference type="AlphaFoldDB" id="A0A0V1F5A6"/>
<dbReference type="Proteomes" id="UP000054995">
    <property type="component" value="Unassembled WGS sequence"/>
</dbReference>